<name>A0ABP5AGQ1_9MICO</name>
<evidence type="ECO:0000313" key="2">
    <source>
        <dbReference type="Proteomes" id="UP001501343"/>
    </source>
</evidence>
<gene>
    <name evidence="1" type="ORF">GCM10009775_02620</name>
</gene>
<sequence length="76" mass="8395">MVEVRGPWKIVRCAMPAPIITVASTNAATAHTKRTNYPLPVRAMARRTFDPTFQTSETRLEIAREGPITRLGVDSA</sequence>
<evidence type="ECO:0000313" key="1">
    <source>
        <dbReference type="EMBL" id="GAA1913436.1"/>
    </source>
</evidence>
<protein>
    <submittedName>
        <fullName evidence="1">Uncharacterized protein</fullName>
    </submittedName>
</protein>
<dbReference type="Proteomes" id="UP001501343">
    <property type="component" value="Unassembled WGS sequence"/>
</dbReference>
<comment type="caution">
    <text evidence="1">The sequence shown here is derived from an EMBL/GenBank/DDBJ whole genome shotgun (WGS) entry which is preliminary data.</text>
</comment>
<dbReference type="EMBL" id="BAAAOF010000001">
    <property type="protein sequence ID" value="GAA1913436.1"/>
    <property type="molecule type" value="Genomic_DNA"/>
</dbReference>
<accession>A0ABP5AGQ1</accession>
<reference evidence="2" key="1">
    <citation type="journal article" date="2019" name="Int. J. Syst. Evol. Microbiol.">
        <title>The Global Catalogue of Microorganisms (GCM) 10K type strain sequencing project: providing services to taxonomists for standard genome sequencing and annotation.</title>
        <authorList>
            <consortium name="The Broad Institute Genomics Platform"/>
            <consortium name="The Broad Institute Genome Sequencing Center for Infectious Disease"/>
            <person name="Wu L."/>
            <person name="Ma J."/>
        </authorList>
    </citation>
    <scope>NUCLEOTIDE SEQUENCE [LARGE SCALE GENOMIC DNA]</scope>
    <source>
        <strain evidence="2">JCM 14900</strain>
    </source>
</reference>
<proteinExistence type="predicted"/>
<organism evidence="1 2">
    <name type="scientific">Microbacterium aoyamense</name>
    <dbReference type="NCBI Taxonomy" id="344166"/>
    <lineage>
        <taxon>Bacteria</taxon>
        <taxon>Bacillati</taxon>
        <taxon>Actinomycetota</taxon>
        <taxon>Actinomycetes</taxon>
        <taxon>Micrococcales</taxon>
        <taxon>Microbacteriaceae</taxon>
        <taxon>Microbacterium</taxon>
    </lineage>
</organism>
<keyword evidence="2" id="KW-1185">Reference proteome</keyword>